<dbReference type="Pfam" id="PF17802">
    <property type="entry name" value="SpaA"/>
    <property type="match status" value="5"/>
</dbReference>
<feature type="domain" description="SpaA-like prealbumin fold" evidence="6">
    <location>
        <begin position="259"/>
        <end position="344"/>
    </location>
</feature>
<organism evidence="7 8">
    <name type="scientific">Listeria booriae</name>
    <dbReference type="NCBI Taxonomy" id="1552123"/>
    <lineage>
        <taxon>Bacteria</taxon>
        <taxon>Bacillati</taxon>
        <taxon>Bacillota</taxon>
        <taxon>Bacilli</taxon>
        <taxon>Bacillales</taxon>
        <taxon>Listeriaceae</taxon>
        <taxon>Listeria</taxon>
    </lineage>
</organism>
<comment type="similarity">
    <text evidence="1">Belongs to the serine-aspartate repeat-containing protein (SDr) family.</text>
</comment>
<evidence type="ECO:0000259" key="5">
    <source>
        <dbReference type="Pfam" id="PF08341"/>
    </source>
</evidence>
<evidence type="ECO:0000256" key="3">
    <source>
        <dbReference type="ARBA" id="ARBA00022729"/>
    </source>
</evidence>
<comment type="caution">
    <text evidence="7">The sequence shown here is derived from an EMBL/GenBank/DDBJ whole genome shotgun (WGS) entry which is preliminary data.</text>
</comment>
<feature type="signal peptide" evidence="4">
    <location>
        <begin position="1"/>
        <end position="31"/>
    </location>
</feature>
<evidence type="ECO:0000256" key="2">
    <source>
        <dbReference type="ARBA" id="ARBA00022525"/>
    </source>
</evidence>
<dbReference type="Pfam" id="PF08341">
    <property type="entry name" value="TED"/>
    <property type="match status" value="1"/>
</dbReference>
<gene>
    <name evidence="7" type="ORF">HCA52_15105</name>
</gene>
<feature type="domain" description="SpaA-like prealbumin fold" evidence="6">
    <location>
        <begin position="369"/>
        <end position="437"/>
    </location>
</feature>
<dbReference type="InterPro" id="IPR041033">
    <property type="entry name" value="SpaA_PFL_dom_1"/>
</dbReference>
<evidence type="ECO:0000313" key="7">
    <source>
        <dbReference type="EMBL" id="MBC1794761.1"/>
    </source>
</evidence>
<dbReference type="Proteomes" id="UP000539064">
    <property type="component" value="Unassembled WGS sequence"/>
</dbReference>
<accession>A0A7X0XZV2</accession>
<evidence type="ECO:0000313" key="8">
    <source>
        <dbReference type="Proteomes" id="UP000539064"/>
    </source>
</evidence>
<dbReference type="InterPro" id="IPR013783">
    <property type="entry name" value="Ig-like_fold"/>
</dbReference>
<keyword evidence="3 4" id="KW-0732">Signal</keyword>
<proteinExistence type="inferred from homology"/>
<evidence type="ECO:0000256" key="1">
    <source>
        <dbReference type="ARBA" id="ARBA00007257"/>
    </source>
</evidence>
<feature type="chain" id="PRO_5030584628" evidence="4">
    <location>
        <begin position="32"/>
        <end position="802"/>
    </location>
</feature>
<evidence type="ECO:0000259" key="6">
    <source>
        <dbReference type="Pfam" id="PF17802"/>
    </source>
</evidence>
<sequence>MNEMNINKMKVIGSLLVLCISLLLPSIQVFAEELNLDTKTGYNYTGINPDGETITDTNLERMKLDGMDVFCIEHGKYATGGDNYSSATYNGNQKDLLSKIAYFGFTNTSQTNYDYAVAQLMIWETLGDTYQSSTIPNYAKRKGEIMNLINRYNTNPSFANKTYTVNVGETLVIDDSNTVLSDMQLASIPKNLKIEKDVNKLKITATSDSQSGVVSLQKVPNNKIGTSIVYTKPDRQSLAKFQLEDKGESSFSIDVRHRGDLEVMKIDEDTKQPLANAKIKFQYGSTTKEVVTGKDGIARIENILEGTEVIVSEISAPNGYVNKGELLTAIIKPNSCVTLTLNNKEQLGTINVIKTGEEFGATMPNSFYSLENATFGVFTDKDVRVGIIKTDIKGHGTLSGLKLGNYYMIEEKAPEGFKISKEKQPFTLSYAGQHVEVASSSIAITNEEQKGIAVLIKEDRVTGAIPQSAATLDGAIYELHRASDDLLLDTVIIENGRTQVENLLLGEYYWLEKQAPVGYQLDSEKHAFTITYAGEKVEMAIQETVVKEDVILGGFDIIKFGNYDWKNSLIQYLKGEKPPILPLENVEFTVISNTTNKVVQLGVTDNEGYVSFKDLPYDTYTVKETITPEGYKVSDDFEVTISEHGKTHHYAVENKVIEERLKVVKYDLATGETIPRAGAGFQIRNVVTGELVQLPNMDSDGFTDTFYTNNEGFLQLSKALGYGNYELSEVQAPTGYQLSSEKVTFAVDGSHGGLIVIRFGDHAISENTENLVETGQPVVPMLAVGTTLTLASLLSLWRLKKA</sequence>
<evidence type="ECO:0000256" key="4">
    <source>
        <dbReference type="SAM" id="SignalP"/>
    </source>
</evidence>
<dbReference type="InterPro" id="IPR013552">
    <property type="entry name" value="Thioester_dom"/>
</dbReference>
<feature type="domain" description="SpaA-like prealbumin fold" evidence="6">
    <location>
        <begin position="582"/>
        <end position="655"/>
    </location>
</feature>
<dbReference type="EMBL" id="JAARVG010000017">
    <property type="protein sequence ID" value="MBC1794761.1"/>
    <property type="molecule type" value="Genomic_DNA"/>
</dbReference>
<reference evidence="7 8" key="1">
    <citation type="submission" date="2020-03" db="EMBL/GenBank/DDBJ databases">
        <title>Soil Listeria distribution.</title>
        <authorList>
            <person name="Liao J."/>
            <person name="Wiedmann M."/>
        </authorList>
    </citation>
    <scope>NUCLEOTIDE SEQUENCE [LARGE SCALE GENOMIC DNA]</scope>
    <source>
        <strain evidence="7 8">FSL L7-0978</strain>
    </source>
</reference>
<feature type="domain" description="SpaA-like prealbumin fold" evidence="6">
    <location>
        <begin position="661"/>
        <end position="749"/>
    </location>
</feature>
<protein>
    <submittedName>
        <fullName evidence="7">Cys-Gln thioester bond-forming surface protein</fullName>
    </submittedName>
</protein>
<dbReference type="RefSeq" id="WP_185492094.1">
    <property type="nucleotide sequence ID" value="NZ_JAARVC010000007.1"/>
</dbReference>
<dbReference type="Gene3D" id="2.60.40.10">
    <property type="entry name" value="Immunoglobulins"/>
    <property type="match status" value="5"/>
</dbReference>
<name>A0A7X0XZV2_9LIST</name>
<feature type="domain" description="SpaA-like prealbumin fold" evidence="6">
    <location>
        <begin position="471"/>
        <end position="542"/>
    </location>
</feature>
<dbReference type="AlphaFoldDB" id="A0A7X0XZV2"/>
<keyword evidence="2" id="KW-0964">Secreted</keyword>
<dbReference type="PANTHER" id="PTHR36108">
    <property type="entry name" value="COLOSSIN-B-RELATED"/>
    <property type="match status" value="1"/>
</dbReference>
<dbReference type="SUPFAM" id="SSF49478">
    <property type="entry name" value="Cna protein B-type domain"/>
    <property type="match status" value="1"/>
</dbReference>
<feature type="domain" description="Thioester" evidence="5">
    <location>
        <begin position="69"/>
        <end position="138"/>
    </location>
</feature>
<dbReference type="PANTHER" id="PTHR36108:SF13">
    <property type="entry name" value="COLOSSIN-B-RELATED"/>
    <property type="match status" value="1"/>
</dbReference>